<comment type="caution">
    <text evidence="13">The sequence shown here is derived from an EMBL/GenBank/DDBJ whole genome shotgun (WGS) entry which is preliminary data.</text>
</comment>
<dbReference type="NCBIfam" id="TIGR01855">
    <property type="entry name" value="IMP_synth_hisH"/>
    <property type="match status" value="1"/>
</dbReference>
<evidence type="ECO:0000256" key="10">
    <source>
        <dbReference type="HAMAP-Rule" id="MF_00278"/>
    </source>
</evidence>
<dbReference type="PROSITE" id="PS51274">
    <property type="entry name" value="GATASE_COBBQ"/>
    <property type="match status" value="1"/>
</dbReference>
<proteinExistence type="inferred from homology"/>
<dbReference type="PROSITE" id="PS51273">
    <property type="entry name" value="GATASE_TYPE_1"/>
    <property type="match status" value="1"/>
</dbReference>
<dbReference type="AlphaFoldDB" id="A0A9X3AQ43"/>
<evidence type="ECO:0000256" key="5">
    <source>
        <dbReference type="ARBA" id="ARBA00022962"/>
    </source>
</evidence>
<dbReference type="GO" id="GO:0000105">
    <property type="term" value="P:L-histidine biosynthetic process"/>
    <property type="evidence" value="ECO:0007669"/>
    <property type="project" value="UniProtKB-UniRule"/>
</dbReference>
<feature type="active site" evidence="10 11">
    <location>
        <position position="187"/>
    </location>
</feature>
<dbReference type="Pfam" id="PF00117">
    <property type="entry name" value="GATase"/>
    <property type="match status" value="1"/>
</dbReference>
<evidence type="ECO:0000256" key="4">
    <source>
        <dbReference type="ARBA" id="ARBA00022801"/>
    </source>
</evidence>
<dbReference type="HAMAP" id="MF_00278">
    <property type="entry name" value="HisH"/>
    <property type="match status" value="1"/>
</dbReference>
<sequence>MKITLIDYGMGNHLSVRNALSRLGYNSSISQDPIVIKNSDFIILPGVGSFRRAMENLNGLGLSEAIIQAATENGIPMLGICLGMQLLGSESTEDGTSEGLHLIDNKISKLDSSSGIRIPHVGFNNVYWKTANALTDELNQNSDFYFTHSYAMTDSDKSADYIYCDYGAPFVAGFRKHNIFGVQFHPEKSQRTGLKLLKNFLEIKRA</sequence>
<comment type="catalytic activity">
    <reaction evidence="8 10">
        <text>5-[(5-phospho-1-deoxy-D-ribulos-1-ylimino)methylamino]-1-(5-phospho-beta-D-ribosyl)imidazole-4-carboxamide + L-glutamine = D-erythro-1-(imidazol-4-yl)glycerol 3-phosphate + 5-amino-1-(5-phospho-beta-D-ribosyl)imidazole-4-carboxamide + L-glutamate + H(+)</text>
        <dbReference type="Rhea" id="RHEA:24793"/>
        <dbReference type="ChEBI" id="CHEBI:15378"/>
        <dbReference type="ChEBI" id="CHEBI:29985"/>
        <dbReference type="ChEBI" id="CHEBI:58278"/>
        <dbReference type="ChEBI" id="CHEBI:58359"/>
        <dbReference type="ChEBI" id="CHEBI:58475"/>
        <dbReference type="ChEBI" id="CHEBI:58525"/>
        <dbReference type="EC" id="4.3.2.10"/>
    </reaction>
</comment>
<dbReference type="Proteomes" id="UP001147830">
    <property type="component" value="Unassembled WGS sequence"/>
</dbReference>
<dbReference type="EC" id="3.5.1.2" evidence="10"/>
<accession>A0A9X3AQ43</accession>
<keyword evidence="7 10" id="KW-0456">Lyase</keyword>
<dbReference type="GO" id="GO:0005737">
    <property type="term" value="C:cytoplasm"/>
    <property type="evidence" value="ECO:0007669"/>
    <property type="project" value="UniProtKB-SubCell"/>
</dbReference>
<organism evidence="13 14">
    <name type="scientific">Thalassolituus pacificus</name>
    <dbReference type="NCBI Taxonomy" id="2975440"/>
    <lineage>
        <taxon>Bacteria</taxon>
        <taxon>Pseudomonadati</taxon>
        <taxon>Pseudomonadota</taxon>
        <taxon>Gammaproteobacteria</taxon>
        <taxon>Oceanospirillales</taxon>
        <taxon>Oceanospirillaceae</taxon>
        <taxon>Thalassolituus</taxon>
    </lineage>
</organism>
<comment type="catalytic activity">
    <reaction evidence="9 10">
        <text>L-glutamine + H2O = L-glutamate + NH4(+)</text>
        <dbReference type="Rhea" id="RHEA:15889"/>
        <dbReference type="ChEBI" id="CHEBI:15377"/>
        <dbReference type="ChEBI" id="CHEBI:28938"/>
        <dbReference type="ChEBI" id="CHEBI:29985"/>
        <dbReference type="ChEBI" id="CHEBI:58359"/>
        <dbReference type="EC" id="3.5.1.2"/>
    </reaction>
</comment>
<evidence type="ECO:0000256" key="9">
    <source>
        <dbReference type="ARBA" id="ARBA00049534"/>
    </source>
</evidence>
<dbReference type="RefSeq" id="WP_260974433.1">
    <property type="nucleotide sequence ID" value="NZ_JAOANI010000002.1"/>
</dbReference>
<reference evidence="13" key="2">
    <citation type="submission" date="2022-08" db="EMBL/GenBank/DDBJ databases">
        <authorList>
            <person name="Dong C."/>
        </authorList>
    </citation>
    <scope>NUCLEOTIDE SEQUENCE</scope>
    <source>
        <strain evidence="13">59MF3M-4</strain>
    </source>
</reference>
<comment type="subcellular location">
    <subcellularLocation>
        <location evidence="10">Cytoplasm</location>
    </subcellularLocation>
</comment>
<dbReference type="Gene3D" id="3.40.50.880">
    <property type="match status" value="1"/>
</dbReference>
<evidence type="ECO:0000256" key="2">
    <source>
        <dbReference type="ARBA" id="ARBA00011152"/>
    </source>
</evidence>
<dbReference type="PANTHER" id="PTHR42701">
    <property type="entry name" value="IMIDAZOLE GLYCEROL PHOSPHATE SYNTHASE SUBUNIT HISH"/>
    <property type="match status" value="1"/>
</dbReference>
<keyword evidence="10" id="KW-0963">Cytoplasm</keyword>
<name>A0A9X3AQ43_9GAMM</name>
<dbReference type="InterPro" id="IPR029062">
    <property type="entry name" value="Class_I_gatase-like"/>
</dbReference>
<evidence type="ECO:0000256" key="8">
    <source>
        <dbReference type="ARBA" id="ARBA00047838"/>
    </source>
</evidence>
<comment type="subunit">
    <text evidence="2 10">Heterodimer of HisH and HisF.</text>
</comment>
<evidence type="ECO:0000256" key="1">
    <source>
        <dbReference type="ARBA" id="ARBA00005091"/>
    </source>
</evidence>
<evidence type="ECO:0000256" key="3">
    <source>
        <dbReference type="ARBA" id="ARBA00022605"/>
    </source>
</evidence>
<gene>
    <name evidence="10 13" type="primary">hisH</name>
    <name evidence="13" type="ORF">NYR02_00490</name>
</gene>
<dbReference type="GO" id="GO:0000107">
    <property type="term" value="F:imidazoleglycerol-phosphate synthase activity"/>
    <property type="evidence" value="ECO:0007669"/>
    <property type="project" value="UniProtKB-UniRule"/>
</dbReference>
<evidence type="ECO:0000256" key="11">
    <source>
        <dbReference type="PIRSR" id="PIRSR000495-1"/>
    </source>
</evidence>
<dbReference type="PANTHER" id="PTHR42701:SF1">
    <property type="entry name" value="IMIDAZOLE GLYCEROL PHOSPHATE SYNTHASE SUBUNIT HISH"/>
    <property type="match status" value="1"/>
</dbReference>
<dbReference type="GO" id="GO:0016829">
    <property type="term" value="F:lyase activity"/>
    <property type="evidence" value="ECO:0007669"/>
    <property type="project" value="UniProtKB-KW"/>
</dbReference>
<feature type="active site" evidence="10 11">
    <location>
        <position position="185"/>
    </location>
</feature>
<keyword evidence="4 10" id="KW-0378">Hydrolase</keyword>
<keyword evidence="6 10" id="KW-0368">Histidine biosynthesis</keyword>
<keyword evidence="14" id="KW-1185">Reference proteome</keyword>
<comment type="pathway">
    <text evidence="1 10">Amino-acid biosynthesis; L-histidine biosynthesis; L-histidine from 5-phospho-alpha-D-ribose 1-diphosphate: step 5/9.</text>
</comment>
<evidence type="ECO:0000313" key="14">
    <source>
        <dbReference type="Proteomes" id="UP001147830"/>
    </source>
</evidence>
<feature type="active site" description="Nucleophile" evidence="10 11">
    <location>
        <position position="81"/>
    </location>
</feature>
<evidence type="ECO:0000313" key="13">
    <source>
        <dbReference type="EMBL" id="MCT7357499.1"/>
    </source>
</evidence>
<keyword evidence="3 10" id="KW-0028">Amino-acid biosynthesis</keyword>
<dbReference type="GO" id="GO:0004359">
    <property type="term" value="F:glutaminase activity"/>
    <property type="evidence" value="ECO:0007669"/>
    <property type="project" value="UniProtKB-EC"/>
</dbReference>
<evidence type="ECO:0000256" key="6">
    <source>
        <dbReference type="ARBA" id="ARBA00023102"/>
    </source>
</evidence>
<dbReference type="EMBL" id="JAOANI010000002">
    <property type="protein sequence ID" value="MCT7357499.1"/>
    <property type="molecule type" value="Genomic_DNA"/>
</dbReference>
<dbReference type="CDD" id="cd01748">
    <property type="entry name" value="GATase1_IGP_Synthase"/>
    <property type="match status" value="1"/>
</dbReference>
<dbReference type="PIRSF" id="PIRSF000495">
    <property type="entry name" value="Amidotransf_hisH"/>
    <property type="match status" value="1"/>
</dbReference>
<evidence type="ECO:0000256" key="7">
    <source>
        <dbReference type="ARBA" id="ARBA00023239"/>
    </source>
</evidence>
<dbReference type="InterPro" id="IPR017926">
    <property type="entry name" value="GATASE"/>
</dbReference>
<feature type="domain" description="Glutamine amidotransferase" evidence="12">
    <location>
        <begin position="5"/>
        <end position="201"/>
    </location>
</feature>
<comment type="function">
    <text evidence="10">IGPS catalyzes the conversion of PRFAR and glutamine to IGP, AICAR and glutamate. The HisH subunit catalyzes the hydrolysis of glutamine to glutamate and ammonia as part of the synthesis of IGP and AICAR. The resulting ammonia molecule is channeled to the active site of HisF.</text>
</comment>
<protein>
    <recommendedName>
        <fullName evidence="10">Imidazole glycerol phosphate synthase subunit HisH</fullName>
        <ecNumber evidence="10">4.3.2.10</ecNumber>
    </recommendedName>
    <alternativeName>
        <fullName evidence="10">IGP synthase glutaminase subunit</fullName>
        <ecNumber evidence="10">3.5.1.2</ecNumber>
    </alternativeName>
    <alternativeName>
        <fullName evidence="10">IGP synthase subunit HisH</fullName>
    </alternativeName>
    <alternativeName>
        <fullName evidence="10">ImGP synthase subunit HisH</fullName>
        <shortName evidence="10">IGPS subunit HisH</shortName>
    </alternativeName>
</protein>
<dbReference type="EC" id="4.3.2.10" evidence="10"/>
<evidence type="ECO:0000259" key="12">
    <source>
        <dbReference type="Pfam" id="PF00117"/>
    </source>
</evidence>
<dbReference type="InterPro" id="IPR010139">
    <property type="entry name" value="Imidazole-glycPsynth_HisH"/>
</dbReference>
<reference evidence="13" key="1">
    <citation type="journal article" date="2022" name="Front. Microbiol.">
        <title>Genome-based taxonomic rearrangement of Oceanobacter-related bacteria including the description of Thalassolituus hydrocarbonoclasticus sp. nov. and Thalassolituus pacificus sp. nov. and emended description of the genus Thalassolituus.</title>
        <authorList>
            <person name="Dong C."/>
            <person name="Wei L."/>
            <person name="Wang J."/>
            <person name="Lai Q."/>
            <person name="Huang Z."/>
            <person name="Shao Z."/>
        </authorList>
    </citation>
    <scope>NUCLEOTIDE SEQUENCE</scope>
    <source>
        <strain evidence="13">59MF3M-4</strain>
    </source>
</reference>
<dbReference type="SUPFAM" id="SSF52317">
    <property type="entry name" value="Class I glutamine amidotransferase-like"/>
    <property type="match status" value="1"/>
</dbReference>
<keyword evidence="5 10" id="KW-0315">Glutamine amidotransferase</keyword>